<reference evidence="6" key="1">
    <citation type="submission" date="2016-12" db="EMBL/GenBank/DDBJ databases">
        <title>Comparative genomic analysis reveals the diversity, evolution, and environmental adaptation strategies of the genus Vibrio.</title>
        <authorList>
            <person name="Lin H."/>
            <person name="Wang X."/>
            <person name="Zhang X.-H."/>
        </authorList>
    </citation>
    <scope>NUCLEOTIDE SEQUENCE [LARGE SCALE GENOMIC DNA]</scope>
    <source>
        <strain evidence="6">QT6D1</strain>
    </source>
</reference>
<dbReference type="SMART" id="SM00862">
    <property type="entry name" value="Trans_reg_C"/>
    <property type="match status" value="1"/>
</dbReference>
<dbReference type="InterPro" id="IPR016032">
    <property type="entry name" value="Sig_transdc_resp-reg_C-effctor"/>
</dbReference>
<dbReference type="Gene3D" id="1.10.10.10">
    <property type="entry name" value="Winged helix-like DNA-binding domain superfamily/Winged helix DNA-binding domain"/>
    <property type="match status" value="1"/>
</dbReference>
<dbReference type="GO" id="GO:0000160">
    <property type="term" value="P:phosphorelay signal transduction system"/>
    <property type="evidence" value="ECO:0007669"/>
    <property type="project" value="InterPro"/>
</dbReference>
<protein>
    <recommendedName>
        <fullName evidence="4">OmpR/PhoB-type domain-containing protein</fullName>
    </recommendedName>
</protein>
<dbReference type="AlphaFoldDB" id="A0AAN1FLT4"/>
<dbReference type="PROSITE" id="PS51755">
    <property type="entry name" value="OMPR_PHOB"/>
    <property type="match status" value="1"/>
</dbReference>
<dbReference type="InterPro" id="IPR001867">
    <property type="entry name" value="OmpR/PhoB-type_DNA-bd"/>
</dbReference>
<gene>
    <name evidence="5" type="ORF">BSZ05_22725</name>
</gene>
<evidence type="ECO:0000256" key="2">
    <source>
        <dbReference type="PROSITE-ProRule" id="PRU01091"/>
    </source>
</evidence>
<keyword evidence="3" id="KW-0472">Membrane</keyword>
<dbReference type="SUPFAM" id="SSF46894">
    <property type="entry name" value="C-terminal effector domain of the bipartite response regulators"/>
    <property type="match status" value="1"/>
</dbReference>
<dbReference type="GO" id="GO:0006355">
    <property type="term" value="P:regulation of DNA-templated transcription"/>
    <property type="evidence" value="ECO:0007669"/>
    <property type="project" value="InterPro"/>
</dbReference>
<feature type="DNA-binding region" description="OmpR/PhoB-type" evidence="2">
    <location>
        <begin position="1"/>
        <end position="100"/>
    </location>
</feature>
<name>A0AAN1FLT4_9VIBR</name>
<feature type="domain" description="OmpR/PhoB-type" evidence="4">
    <location>
        <begin position="1"/>
        <end position="100"/>
    </location>
</feature>
<keyword evidence="3" id="KW-0812">Transmembrane</keyword>
<sequence>MNTRNLGNCVVKADNNKYYIEFPDGTTYHIKKAEYNILIALLDSHPSLVTTESLKLHGWGARNYTGDNSLPVAISNLRKLLSILKIEIINEPRKGYKIFIPKETLTYQDNNHIVKISVKNIIKILCIIFSFLLWLEIYELWVSAACVSNEVSQLACELNDEIFIIK</sequence>
<evidence type="ECO:0000313" key="6">
    <source>
        <dbReference type="Proteomes" id="UP000197092"/>
    </source>
</evidence>
<dbReference type="EMBL" id="CP018309">
    <property type="protein sequence ID" value="ASI92602.1"/>
    <property type="molecule type" value="Genomic_DNA"/>
</dbReference>
<evidence type="ECO:0000256" key="1">
    <source>
        <dbReference type="ARBA" id="ARBA00023125"/>
    </source>
</evidence>
<evidence type="ECO:0000313" key="5">
    <source>
        <dbReference type="EMBL" id="ASI92602.1"/>
    </source>
</evidence>
<proteinExistence type="predicted"/>
<dbReference type="RefSeq" id="WP_088878511.1">
    <property type="nucleotide sequence ID" value="NZ_CP018309.1"/>
</dbReference>
<accession>A0AAN1FLT4</accession>
<evidence type="ECO:0000259" key="4">
    <source>
        <dbReference type="PROSITE" id="PS51755"/>
    </source>
</evidence>
<dbReference type="Proteomes" id="UP000197092">
    <property type="component" value="Chromosome 2"/>
</dbReference>
<dbReference type="InterPro" id="IPR036388">
    <property type="entry name" value="WH-like_DNA-bd_sf"/>
</dbReference>
<organism evidence="5 6">
    <name type="scientific">Vibrio mediterranei</name>
    <dbReference type="NCBI Taxonomy" id="689"/>
    <lineage>
        <taxon>Bacteria</taxon>
        <taxon>Pseudomonadati</taxon>
        <taxon>Pseudomonadota</taxon>
        <taxon>Gammaproteobacteria</taxon>
        <taxon>Vibrionales</taxon>
        <taxon>Vibrionaceae</taxon>
        <taxon>Vibrio</taxon>
    </lineage>
</organism>
<feature type="transmembrane region" description="Helical" evidence="3">
    <location>
        <begin position="121"/>
        <end position="141"/>
    </location>
</feature>
<dbReference type="Pfam" id="PF00486">
    <property type="entry name" value="Trans_reg_C"/>
    <property type="match status" value="1"/>
</dbReference>
<dbReference type="KEGG" id="vsh:BSZ05_22725"/>
<keyword evidence="3" id="KW-1133">Transmembrane helix</keyword>
<dbReference type="GO" id="GO:0003677">
    <property type="term" value="F:DNA binding"/>
    <property type="evidence" value="ECO:0007669"/>
    <property type="project" value="UniProtKB-UniRule"/>
</dbReference>
<evidence type="ECO:0000256" key="3">
    <source>
        <dbReference type="SAM" id="Phobius"/>
    </source>
</evidence>
<keyword evidence="1 2" id="KW-0238">DNA-binding</keyword>